<protein>
    <submittedName>
        <fullName evidence="4">Peptidylprolyl isomerase</fullName>
    </submittedName>
</protein>
<keyword evidence="5" id="KW-1185">Reference proteome</keyword>
<gene>
    <name evidence="4" type="ORF">FHK87_15125</name>
</gene>
<evidence type="ECO:0000313" key="4">
    <source>
        <dbReference type="EMBL" id="TPN85347.1"/>
    </source>
</evidence>
<proteinExistence type="predicted"/>
<organism evidence="4 5">
    <name type="scientific">Aquimarina algicola</name>
    <dbReference type="NCBI Taxonomy" id="2589995"/>
    <lineage>
        <taxon>Bacteria</taxon>
        <taxon>Pseudomonadati</taxon>
        <taxon>Bacteroidota</taxon>
        <taxon>Flavobacteriia</taxon>
        <taxon>Flavobacteriales</taxon>
        <taxon>Flavobacteriaceae</taxon>
        <taxon>Aquimarina</taxon>
    </lineage>
</organism>
<dbReference type="Pfam" id="PF13616">
    <property type="entry name" value="Rotamase_3"/>
    <property type="match status" value="1"/>
</dbReference>
<dbReference type="PANTHER" id="PTHR47245:SF2">
    <property type="entry name" value="PEPTIDYL-PROLYL CIS-TRANS ISOMERASE HP_0175-RELATED"/>
    <property type="match status" value="1"/>
</dbReference>
<name>A0A504J390_9FLAO</name>
<dbReference type="Gene3D" id="3.10.50.40">
    <property type="match status" value="2"/>
</dbReference>
<feature type="signal peptide" evidence="2">
    <location>
        <begin position="1"/>
        <end position="23"/>
    </location>
</feature>
<dbReference type="InterPro" id="IPR046357">
    <property type="entry name" value="PPIase_dom_sf"/>
</dbReference>
<keyword evidence="2" id="KW-0732">Signal</keyword>
<dbReference type="InterPro" id="IPR000297">
    <property type="entry name" value="PPIase_PpiC"/>
</dbReference>
<feature type="chain" id="PRO_5021289792" evidence="2">
    <location>
        <begin position="24"/>
        <end position="654"/>
    </location>
</feature>
<reference evidence="4 5" key="1">
    <citation type="submission" date="2019-06" db="EMBL/GenBank/DDBJ databases">
        <authorList>
            <person name="Meng X."/>
        </authorList>
    </citation>
    <scope>NUCLEOTIDE SEQUENCE [LARGE SCALE GENOMIC DNA]</scope>
    <source>
        <strain evidence="4 5">M625</strain>
    </source>
</reference>
<evidence type="ECO:0000259" key="3">
    <source>
        <dbReference type="PROSITE" id="PS50198"/>
    </source>
</evidence>
<accession>A0A504J390</accession>
<dbReference type="AlphaFoldDB" id="A0A504J390"/>
<dbReference type="Pfam" id="PF13145">
    <property type="entry name" value="Rotamase_2"/>
    <property type="match status" value="1"/>
</dbReference>
<evidence type="ECO:0000256" key="2">
    <source>
        <dbReference type="SAM" id="SignalP"/>
    </source>
</evidence>
<keyword evidence="1" id="KW-0697">Rotamase</keyword>
<dbReference type="PROSITE" id="PS50198">
    <property type="entry name" value="PPIC_PPIASE_2"/>
    <property type="match status" value="2"/>
</dbReference>
<dbReference type="SUPFAM" id="SSF54534">
    <property type="entry name" value="FKBP-like"/>
    <property type="match status" value="2"/>
</dbReference>
<dbReference type="OrthoDB" id="14196at2"/>
<evidence type="ECO:0000256" key="1">
    <source>
        <dbReference type="PROSITE-ProRule" id="PRU00278"/>
    </source>
</evidence>
<dbReference type="InterPro" id="IPR050245">
    <property type="entry name" value="PrsA_foldase"/>
</dbReference>
<dbReference type="PANTHER" id="PTHR47245">
    <property type="entry name" value="PEPTIDYLPROLYL ISOMERASE"/>
    <property type="match status" value="1"/>
</dbReference>
<dbReference type="SUPFAM" id="SSF109998">
    <property type="entry name" value="Triger factor/SurA peptide-binding domain-like"/>
    <property type="match status" value="1"/>
</dbReference>
<evidence type="ECO:0000313" key="5">
    <source>
        <dbReference type="Proteomes" id="UP000315540"/>
    </source>
</evidence>
<dbReference type="GO" id="GO:0003755">
    <property type="term" value="F:peptidyl-prolyl cis-trans isomerase activity"/>
    <property type="evidence" value="ECO:0007669"/>
    <property type="project" value="UniProtKB-KW"/>
</dbReference>
<dbReference type="InterPro" id="IPR027304">
    <property type="entry name" value="Trigger_fact/SurA_dom_sf"/>
</dbReference>
<comment type="caution">
    <text evidence="4">The sequence shown here is derived from an EMBL/GenBank/DDBJ whole genome shotgun (WGS) entry which is preliminary data.</text>
</comment>
<feature type="domain" description="PpiC" evidence="3">
    <location>
        <begin position="124"/>
        <end position="226"/>
    </location>
</feature>
<sequence length="654" mass="75999">MKTTQKKSLLLCLGLFLFTLVKAQQSKDILFTIDNTPVYISEFKKVYLKNIDLVKDESQKNVDEYLNLFIDYKLKLKEAKQLGLDTKDTYLKELEGYRKQLAKAYLTDTETSDALVKEAYERSLERLNASHILIMVKPNASAEDTLKAFNKIQEAKSKIDSGAPFSEIAKIYSEDPSVKKNNGDLGWFSVFRMVYPFEEAAYNTEVGNVSTPFRTQYGYHIVKVNKREKKLGEVTAAHIMVAVNQNRTSEQAQQRINEINQQLKQGVAFASLAKQYSDDPSTAVEGGKLRKFGQGALNSEKFEQTAFGLQEENQISEPIKTRYGWHIIQLLEKHLPKSFEEAKLQIVEKVKRDSRSKLVTDSFLNSLREKYSIKENKEAIAHFNDVMTPMFKKEEWNFTKTKNDNKLIFQINNKTYSYKDFSDFIFRNQGKSKMYKDVSLFTHETYKQFESSSLLKYYEEHLEEDNEEFASVINEYRDGLLLFDLMESKIWNISKTDSLGLKKFYEDQKDKYVQNEVYKILKASSTKENVITEVQKLLKEQKSIEEIKKQINKNDAVLVLFSEEELIKGEDNLPKDFSGEKGKFMITESDNFTTLMVVKDILPSRLKTFEETKGEVINDFQKNIESQWLDHLRSKYSVRINKKTLKKAKKELSI</sequence>
<keyword evidence="1 4" id="KW-0413">Isomerase</keyword>
<dbReference type="EMBL" id="VFWZ01000004">
    <property type="protein sequence ID" value="TPN85347.1"/>
    <property type="molecule type" value="Genomic_DNA"/>
</dbReference>
<dbReference type="RefSeq" id="WP_140594563.1">
    <property type="nucleotide sequence ID" value="NZ_VFWZ01000004.1"/>
</dbReference>
<dbReference type="Proteomes" id="UP000315540">
    <property type="component" value="Unassembled WGS sequence"/>
</dbReference>
<feature type="domain" description="PpiC" evidence="3">
    <location>
        <begin position="231"/>
        <end position="332"/>
    </location>
</feature>
<dbReference type="Pfam" id="PF00639">
    <property type="entry name" value="Rotamase"/>
    <property type="match status" value="1"/>
</dbReference>